<evidence type="ECO:0000259" key="1">
    <source>
        <dbReference type="PROSITE" id="PS50127"/>
    </source>
</evidence>
<accession>A0A087UY15</accession>
<evidence type="ECO:0000313" key="3">
    <source>
        <dbReference type="Proteomes" id="UP000054359"/>
    </source>
</evidence>
<dbReference type="EMBL" id="KK122212">
    <property type="protein sequence ID" value="KFM82254.1"/>
    <property type="molecule type" value="Genomic_DNA"/>
</dbReference>
<reference evidence="2 3" key="1">
    <citation type="submission" date="2013-11" db="EMBL/GenBank/DDBJ databases">
        <title>Genome sequencing of Stegodyphus mimosarum.</title>
        <authorList>
            <person name="Bechsgaard J."/>
        </authorList>
    </citation>
    <scope>NUCLEOTIDE SEQUENCE [LARGE SCALE GENOMIC DNA]</scope>
</reference>
<dbReference type="Proteomes" id="UP000054359">
    <property type="component" value="Unassembled WGS sequence"/>
</dbReference>
<dbReference type="Pfam" id="PF00179">
    <property type="entry name" value="UQ_con"/>
    <property type="match status" value="1"/>
</dbReference>
<dbReference type="InterPro" id="IPR000608">
    <property type="entry name" value="UBC"/>
</dbReference>
<dbReference type="SMART" id="SM00212">
    <property type="entry name" value="UBCc"/>
    <property type="match status" value="1"/>
</dbReference>
<dbReference type="InterPro" id="IPR050113">
    <property type="entry name" value="Ub_conjugating_enzyme"/>
</dbReference>
<dbReference type="AlphaFoldDB" id="A0A087UY15"/>
<organism evidence="2 3">
    <name type="scientific">Stegodyphus mimosarum</name>
    <name type="common">African social velvet spider</name>
    <dbReference type="NCBI Taxonomy" id="407821"/>
    <lineage>
        <taxon>Eukaryota</taxon>
        <taxon>Metazoa</taxon>
        <taxon>Ecdysozoa</taxon>
        <taxon>Arthropoda</taxon>
        <taxon>Chelicerata</taxon>
        <taxon>Arachnida</taxon>
        <taxon>Araneae</taxon>
        <taxon>Araneomorphae</taxon>
        <taxon>Entelegynae</taxon>
        <taxon>Eresoidea</taxon>
        <taxon>Eresidae</taxon>
        <taxon>Stegodyphus</taxon>
    </lineage>
</organism>
<dbReference type="OrthoDB" id="1158011at2759"/>
<feature type="non-terminal residue" evidence="2">
    <location>
        <position position="261"/>
    </location>
</feature>
<dbReference type="PANTHER" id="PTHR24067">
    <property type="entry name" value="UBIQUITIN-CONJUGATING ENZYME E2"/>
    <property type="match status" value="1"/>
</dbReference>
<dbReference type="FunFam" id="3.10.110.10:FF:000086">
    <property type="entry name" value="Ubiquitin-conjugating enzyme E2 J1"/>
    <property type="match status" value="1"/>
</dbReference>
<proteinExistence type="predicted"/>
<dbReference type="STRING" id="407821.A0A087UY15"/>
<feature type="domain" description="UBC core" evidence="1">
    <location>
        <begin position="9"/>
        <end position="171"/>
    </location>
</feature>
<protein>
    <submittedName>
        <fullName evidence="2">Ubiquitin-conjugating enzyme E2 J1</fullName>
    </submittedName>
</protein>
<dbReference type="InterPro" id="IPR016135">
    <property type="entry name" value="UBQ-conjugating_enzyme/RWD"/>
</dbReference>
<sequence>MALYNLRNPAVKRLMREAAELSSPTEEYHAQPLSDNLFEWHFTLRGPPNTDFAGGVYHGRITLPPDYPMKPPSIIMLTPNGRFEVNKKICLSISGHHPESWQPSWSIRTALLALIGFMPTHGNGAIGSLDYTPEERRQLALKSREWKCADCGDVNKVFEKDFTESSDEVLTDKKMYEADEVGLSNDVAKLLCEPQQFSCQNVEQEASAQLQTNVPVRRRTVFFAHDGAALFCRHNSEPSFSSETGSTPSFWSLVLMFFHSL</sequence>
<keyword evidence="3" id="KW-1185">Reference proteome</keyword>
<name>A0A087UY15_STEMI</name>
<evidence type="ECO:0000313" key="2">
    <source>
        <dbReference type="EMBL" id="KFM82254.1"/>
    </source>
</evidence>
<dbReference type="PROSITE" id="PS50127">
    <property type="entry name" value="UBC_2"/>
    <property type="match status" value="1"/>
</dbReference>
<gene>
    <name evidence="2" type="ORF">X975_06558</name>
</gene>
<dbReference type="CDD" id="cd23799">
    <property type="entry name" value="UBCc_UBE2J"/>
    <property type="match status" value="1"/>
</dbReference>
<dbReference type="Gene3D" id="3.10.110.10">
    <property type="entry name" value="Ubiquitin Conjugating Enzyme"/>
    <property type="match status" value="1"/>
</dbReference>
<dbReference type="SUPFAM" id="SSF54495">
    <property type="entry name" value="UBC-like"/>
    <property type="match status" value="1"/>
</dbReference>